<keyword evidence="2" id="KW-0519">Myristate</keyword>
<dbReference type="Pfam" id="PF00503">
    <property type="entry name" value="G-alpha"/>
    <property type="match status" value="1"/>
</dbReference>
<dbReference type="GO" id="GO:0005525">
    <property type="term" value="F:GTP binding"/>
    <property type="evidence" value="ECO:0007669"/>
    <property type="project" value="UniProtKB-KW"/>
</dbReference>
<keyword evidence="8" id="KW-0449">Lipoprotein</keyword>
<evidence type="ECO:0000256" key="1">
    <source>
        <dbReference type="ARBA" id="ARBA00011356"/>
    </source>
</evidence>
<reference evidence="11" key="1">
    <citation type="submission" date="2016-11" db="UniProtKB">
        <authorList>
            <consortium name="WormBaseParasite"/>
        </authorList>
    </citation>
    <scope>IDENTIFICATION</scope>
</reference>
<dbReference type="GO" id="GO:0046872">
    <property type="term" value="F:metal ion binding"/>
    <property type="evidence" value="ECO:0007669"/>
    <property type="project" value="UniProtKB-KW"/>
</dbReference>
<dbReference type="SUPFAM" id="SSF52540">
    <property type="entry name" value="P-loop containing nucleoside triphosphate hydrolases"/>
    <property type="match status" value="1"/>
</dbReference>
<dbReference type="InterPro" id="IPR027417">
    <property type="entry name" value="P-loop_NTPase"/>
</dbReference>
<dbReference type="SMART" id="SM00275">
    <property type="entry name" value="G_alpha"/>
    <property type="match status" value="1"/>
</dbReference>
<dbReference type="GO" id="GO:0001664">
    <property type="term" value="F:G protein-coupled receptor binding"/>
    <property type="evidence" value="ECO:0007669"/>
    <property type="project" value="TreeGrafter"/>
</dbReference>
<dbReference type="GO" id="GO:0005737">
    <property type="term" value="C:cytoplasm"/>
    <property type="evidence" value="ECO:0007669"/>
    <property type="project" value="TreeGrafter"/>
</dbReference>
<feature type="binding site" evidence="9">
    <location>
        <begin position="97"/>
        <end position="100"/>
    </location>
    <ligand>
        <name>GTP</name>
        <dbReference type="ChEBI" id="CHEBI:37565"/>
    </ligand>
</feature>
<organism evidence="10 11">
    <name type="scientific">Heterorhabditis bacteriophora</name>
    <name type="common">Entomopathogenic nematode worm</name>
    <dbReference type="NCBI Taxonomy" id="37862"/>
    <lineage>
        <taxon>Eukaryota</taxon>
        <taxon>Metazoa</taxon>
        <taxon>Ecdysozoa</taxon>
        <taxon>Nematoda</taxon>
        <taxon>Chromadorea</taxon>
        <taxon>Rhabditida</taxon>
        <taxon>Rhabditina</taxon>
        <taxon>Rhabditomorpha</taxon>
        <taxon>Strongyloidea</taxon>
        <taxon>Heterorhabditidae</taxon>
        <taxon>Heterorhabditis</taxon>
    </lineage>
</organism>
<dbReference type="GO" id="GO:0031683">
    <property type="term" value="F:G-protein beta/gamma-subunit complex binding"/>
    <property type="evidence" value="ECO:0007669"/>
    <property type="project" value="InterPro"/>
</dbReference>
<dbReference type="InterPro" id="IPR001019">
    <property type="entry name" value="Gprotein_alpha_su"/>
</dbReference>
<comment type="subunit">
    <text evidence="1">G proteins are composed of 3 units; alpha, beta and gamma. The alpha chain contains the guanine nucleotide binding site.</text>
</comment>
<dbReference type="PANTHER" id="PTHR10218">
    <property type="entry name" value="GTP-BINDING PROTEIN ALPHA SUBUNIT"/>
    <property type="match status" value="1"/>
</dbReference>
<evidence type="ECO:0000256" key="3">
    <source>
        <dbReference type="ARBA" id="ARBA00022723"/>
    </source>
</evidence>
<keyword evidence="6" id="KW-0564">Palmitate</keyword>
<proteinExistence type="predicted"/>
<dbReference type="Proteomes" id="UP000095283">
    <property type="component" value="Unplaced"/>
</dbReference>
<dbReference type="GO" id="GO:0003924">
    <property type="term" value="F:GTPase activity"/>
    <property type="evidence" value="ECO:0007669"/>
    <property type="project" value="InterPro"/>
</dbReference>
<evidence type="ECO:0000313" key="10">
    <source>
        <dbReference type="Proteomes" id="UP000095283"/>
    </source>
</evidence>
<protein>
    <submittedName>
        <fullName evidence="11">G-protein alpha subunit</fullName>
    </submittedName>
</protein>
<dbReference type="GO" id="GO:0005834">
    <property type="term" value="C:heterotrimeric G-protein complex"/>
    <property type="evidence" value="ECO:0007669"/>
    <property type="project" value="TreeGrafter"/>
</dbReference>
<evidence type="ECO:0000256" key="6">
    <source>
        <dbReference type="ARBA" id="ARBA00023139"/>
    </source>
</evidence>
<keyword evidence="10" id="KW-1185">Reference proteome</keyword>
<keyword evidence="7" id="KW-0807">Transducer</keyword>
<evidence type="ECO:0000256" key="9">
    <source>
        <dbReference type="PIRSR" id="PIRSR601019-1"/>
    </source>
</evidence>
<dbReference type="FunFam" id="3.40.50.300:FF:000692">
    <property type="entry name" value="Guanine nucleotide-binding protein subunit alpha"/>
    <property type="match status" value="1"/>
</dbReference>
<keyword evidence="3" id="KW-0479">Metal-binding</keyword>
<keyword evidence="4 9" id="KW-0547">Nucleotide-binding</keyword>
<dbReference type="GO" id="GO:0007188">
    <property type="term" value="P:adenylate cyclase-modulating G protein-coupled receptor signaling pathway"/>
    <property type="evidence" value="ECO:0007669"/>
    <property type="project" value="TreeGrafter"/>
</dbReference>
<evidence type="ECO:0000256" key="8">
    <source>
        <dbReference type="ARBA" id="ARBA00023288"/>
    </source>
</evidence>
<evidence type="ECO:0000256" key="4">
    <source>
        <dbReference type="ARBA" id="ARBA00022741"/>
    </source>
</evidence>
<accession>A0A1I7XLQ2</accession>
<dbReference type="PRINTS" id="PR00318">
    <property type="entry name" value="GPROTEINA"/>
</dbReference>
<dbReference type="WBParaSite" id="Hba_18651">
    <property type="protein sequence ID" value="Hba_18651"/>
    <property type="gene ID" value="Hba_18651"/>
</dbReference>
<sequence length="174" mass="19975">MKFATPLPVFGMMKPFKLFMGKGVKLFDIGGQRIDRRKWATMYDGIDAIFFCLAMSEYDQTMSEDLITNRLTDALSLLEKISIEPKFAKTPIFLFLNEVDVFREKLSLIPLENYQPEYKGGSVEDALDFVENLALQSLVGRDKSLIHVYRISCIDTDQMSKILQKVFKEVLKAI</sequence>
<dbReference type="AlphaFoldDB" id="A0A1I7XLQ2"/>
<evidence type="ECO:0000256" key="7">
    <source>
        <dbReference type="ARBA" id="ARBA00023224"/>
    </source>
</evidence>
<keyword evidence="5 9" id="KW-0342">GTP-binding</keyword>
<dbReference type="PANTHER" id="PTHR10218:SF210">
    <property type="entry name" value="GUANINE NUCLEOTIDE-BINDING PROTEIN ALPHA-13 SUBUNIT"/>
    <property type="match status" value="1"/>
</dbReference>
<feature type="binding site" evidence="9">
    <location>
        <begin position="28"/>
        <end position="32"/>
    </location>
    <ligand>
        <name>GTP</name>
        <dbReference type="ChEBI" id="CHEBI:37565"/>
    </ligand>
</feature>
<dbReference type="PROSITE" id="PS51882">
    <property type="entry name" value="G_ALPHA"/>
    <property type="match status" value="1"/>
</dbReference>
<evidence type="ECO:0000256" key="5">
    <source>
        <dbReference type="ARBA" id="ARBA00023134"/>
    </source>
</evidence>
<evidence type="ECO:0000256" key="2">
    <source>
        <dbReference type="ARBA" id="ARBA00022707"/>
    </source>
</evidence>
<evidence type="ECO:0000313" key="11">
    <source>
        <dbReference type="WBParaSite" id="Hba_18651"/>
    </source>
</evidence>
<name>A0A1I7XLQ2_HETBA</name>
<dbReference type="Gene3D" id="3.40.50.300">
    <property type="entry name" value="P-loop containing nucleotide triphosphate hydrolases"/>
    <property type="match status" value="1"/>
</dbReference>